<dbReference type="Proteomes" id="UP000198541">
    <property type="component" value="Unassembled WGS sequence"/>
</dbReference>
<evidence type="ECO:0000256" key="3">
    <source>
        <dbReference type="ARBA" id="ARBA00022989"/>
    </source>
</evidence>
<comment type="catalytic activity">
    <reaction evidence="7">
        <text>a peptidoglycan chain = a peptidoglycan chain with N-acetyl-1,6-anhydromuramyl-[peptide] at the reducing end + a peptidoglycan chain with N-acetylglucosamine at the non-reducing end.</text>
        <dbReference type="EC" id="4.2.2.29"/>
    </reaction>
</comment>
<feature type="site" description="Important for catalytic activity" evidence="7">
    <location>
        <position position="265"/>
    </location>
</feature>
<keyword evidence="1 7" id="KW-1003">Cell membrane</keyword>
<comment type="function">
    <text evidence="7">Functions as a peptidoglycan terminase that cleaves nascent peptidoglycan strands endolytically to terminate their elongation.</text>
</comment>
<dbReference type="GO" id="GO:0005886">
    <property type="term" value="C:plasma membrane"/>
    <property type="evidence" value="ECO:0007669"/>
    <property type="project" value="UniProtKB-SubCell"/>
</dbReference>
<dbReference type="Pfam" id="PF02618">
    <property type="entry name" value="YceG"/>
    <property type="match status" value="1"/>
</dbReference>
<dbReference type="HAMAP" id="MF_02065">
    <property type="entry name" value="MltG"/>
    <property type="match status" value="1"/>
</dbReference>
<feature type="transmembrane region" description="Helical" evidence="7">
    <location>
        <begin position="45"/>
        <end position="64"/>
    </location>
</feature>
<sequence>MTEDDFFSAVGVEAPDAGQPEDSRRRRHRSRQAERNRRRRKRRRHALTAIVLVVVLTGVGFVGFKALGVIRGAQPAQTTVSDYTGAGEDDVIVTIPDGATGADIAEILVEKEVVATAGAFKEAYSANSNSSSIQAGTYTLKTHMSAANAVALLLDPSSRSDHTLTIPEGATKAQVKERLMSVGGYSDADVEQAFADTAAIGLPEAAGGDVEGWLAPSTYDIAEDATATDVVASMVSTTLTRLANAGVSESDYEAVLTKASIVEREVSNATYYRQVARVIENRLADKGGETKGMLQMDSTVLYGLGRTGGIPSSEEIADSSNAYNTYQHAGLPPTPIGSPGEAAIQAVINPPEGDWLYFVTVNLETGETLFATSHEEQVTNTEKLTAYCKSNPEVCSGASASPSAAATATAGGE</sequence>
<keyword evidence="3 7" id="KW-1133">Transmembrane helix</keyword>
<evidence type="ECO:0000313" key="10">
    <source>
        <dbReference type="Proteomes" id="UP000198541"/>
    </source>
</evidence>
<dbReference type="PANTHER" id="PTHR30518">
    <property type="entry name" value="ENDOLYTIC MUREIN TRANSGLYCOSYLASE"/>
    <property type="match status" value="1"/>
</dbReference>
<proteinExistence type="inferred from homology"/>
<comment type="similarity">
    <text evidence="7">Belongs to the transglycosylase MltG family.</text>
</comment>
<comment type="subcellular location">
    <subcellularLocation>
        <location evidence="7">Cell membrane</location>
        <topology evidence="7">Single-pass membrane protein</topology>
    </subcellularLocation>
</comment>
<keyword evidence="2 7" id="KW-0812">Transmembrane</keyword>
<dbReference type="NCBIfam" id="TIGR00247">
    <property type="entry name" value="endolytic transglycosylase MltG"/>
    <property type="match status" value="1"/>
</dbReference>
<evidence type="ECO:0000256" key="2">
    <source>
        <dbReference type="ARBA" id="ARBA00022692"/>
    </source>
</evidence>
<dbReference type="AlphaFoldDB" id="A0A1H0C642"/>
<feature type="region of interest" description="Disordered" evidence="8">
    <location>
        <begin position="1"/>
        <end position="41"/>
    </location>
</feature>
<dbReference type="InterPro" id="IPR003770">
    <property type="entry name" value="MLTG-like"/>
</dbReference>
<dbReference type="GO" id="GO:0071555">
    <property type="term" value="P:cell wall organization"/>
    <property type="evidence" value="ECO:0007669"/>
    <property type="project" value="UniProtKB-KW"/>
</dbReference>
<dbReference type="EC" id="4.2.2.29" evidence="7"/>
<evidence type="ECO:0000256" key="7">
    <source>
        <dbReference type="HAMAP-Rule" id="MF_02065"/>
    </source>
</evidence>
<dbReference type="CDD" id="cd08010">
    <property type="entry name" value="MltG_like"/>
    <property type="match status" value="1"/>
</dbReference>
<reference evidence="10" key="1">
    <citation type="submission" date="2016-10" db="EMBL/GenBank/DDBJ databases">
        <authorList>
            <person name="Varghese N."/>
            <person name="Submissions S."/>
        </authorList>
    </citation>
    <scope>NUCLEOTIDE SEQUENCE [LARGE SCALE GENOMIC DNA]</scope>
    <source>
        <strain evidence="10">DSM 27982</strain>
    </source>
</reference>
<evidence type="ECO:0000256" key="1">
    <source>
        <dbReference type="ARBA" id="ARBA00022475"/>
    </source>
</evidence>
<dbReference type="PANTHER" id="PTHR30518:SF2">
    <property type="entry name" value="ENDOLYTIC MUREIN TRANSGLYCOSYLASE"/>
    <property type="match status" value="1"/>
</dbReference>
<protein>
    <recommendedName>
        <fullName evidence="7">Endolytic murein transglycosylase</fullName>
        <ecNumber evidence="7">4.2.2.29</ecNumber>
    </recommendedName>
    <alternativeName>
        <fullName evidence="7">Peptidoglycan lytic transglycosylase</fullName>
    </alternativeName>
    <alternativeName>
        <fullName evidence="7">Peptidoglycan polymerization terminase</fullName>
    </alternativeName>
</protein>
<evidence type="ECO:0000313" key="9">
    <source>
        <dbReference type="EMBL" id="SDN53350.1"/>
    </source>
</evidence>
<dbReference type="GO" id="GO:0008932">
    <property type="term" value="F:lytic endotransglycosylase activity"/>
    <property type="evidence" value="ECO:0007669"/>
    <property type="project" value="UniProtKB-UniRule"/>
</dbReference>
<gene>
    <name evidence="7" type="primary">mltG</name>
    <name evidence="9" type="ORF">SAMN05216355_1069</name>
</gene>
<keyword evidence="4 7" id="KW-0472">Membrane</keyword>
<organism evidence="9 10">
    <name type="scientific">Actinomyces ruminicola</name>
    <dbReference type="NCBI Taxonomy" id="332524"/>
    <lineage>
        <taxon>Bacteria</taxon>
        <taxon>Bacillati</taxon>
        <taxon>Actinomycetota</taxon>
        <taxon>Actinomycetes</taxon>
        <taxon>Actinomycetales</taxon>
        <taxon>Actinomycetaceae</taxon>
        <taxon>Actinomyces</taxon>
    </lineage>
</organism>
<evidence type="ECO:0000256" key="5">
    <source>
        <dbReference type="ARBA" id="ARBA00023239"/>
    </source>
</evidence>
<keyword evidence="6 7" id="KW-0961">Cell wall biogenesis/degradation</keyword>
<accession>A0A1H0C642</accession>
<dbReference type="GO" id="GO:0009252">
    <property type="term" value="P:peptidoglycan biosynthetic process"/>
    <property type="evidence" value="ECO:0007669"/>
    <property type="project" value="UniProtKB-UniRule"/>
</dbReference>
<evidence type="ECO:0000256" key="8">
    <source>
        <dbReference type="SAM" id="MobiDB-lite"/>
    </source>
</evidence>
<evidence type="ECO:0000256" key="6">
    <source>
        <dbReference type="ARBA" id="ARBA00023316"/>
    </source>
</evidence>
<evidence type="ECO:0000256" key="4">
    <source>
        <dbReference type="ARBA" id="ARBA00023136"/>
    </source>
</evidence>
<name>A0A1H0C642_9ACTO</name>
<dbReference type="EMBL" id="FNIM01000006">
    <property type="protein sequence ID" value="SDN53350.1"/>
    <property type="molecule type" value="Genomic_DNA"/>
</dbReference>
<keyword evidence="10" id="KW-1185">Reference proteome</keyword>
<dbReference type="Gene3D" id="3.30.1490.480">
    <property type="entry name" value="Endolytic murein transglycosylase"/>
    <property type="match status" value="1"/>
</dbReference>
<feature type="compositionally biased region" description="Basic residues" evidence="8">
    <location>
        <begin position="25"/>
        <end position="41"/>
    </location>
</feature>
<dbReference type="STRING" id="332524.SAMN04487766_11190"/>
<keyword evidence="5 7" id="KW-0456">Lyase</keyword>
<dbReference type="RefSeq" id="WP_092535201.1">
    <property type="nucleotide sequence ID" value="NZ_FNIM01000006.1"/>
</dbReference>